<comment type="caution">
    <text evidence="6">The sequence shown here is derived from an EMBL/GenBank/DDBJ whole genome shotgun (WGS) entry which is preliminary data.</text>
</comment>
<keyword evidence="2 6" id="KW-0489">Methyltransferase</keyword>
<dbReference type="PRINTS" id="PR00506">
    <property type="entry name" value="D21N6MTFRASE"/>
</dbReference>
<comment type="similarity">
    <text evidence="1">Belongs to the N(4)/N(6)-methyltransferase family.</text>
</comment>
<protein>
    <submittedName>
        <fullName evidence="6">Site-specific DNA-methyltransferase</fullName>
    </submittedName>
</protein>
<evidence type="ECO:0000256" key="1">
    <source>
        <dbReference type="ARBA" id="ARBA00006594"/>
    </source>
</evidence>
<organism evidence="6 7">
    <name type="scientific">SAR324 cluster bacterium</name>
    <dbReference type="NCBI Taxonomy" id="2024889"/>
    <lineage>
        <taxon>Bacteria</taxon>
        <taxon>Deltaproteobacteria</taxon>
        <taxon>SAR324 cluster</taxon>
    </lineage>
</organism>
<dbReference type="AlphaFoldDB" id="A0A7X9III5"/>
<dbReference type="InterPro" id="IPR002295">
    <property type="entry name" value="N4/N6-MTase_EcoPI_Mod-like"/>
</dbReference>
<dbReference type="GO" id="GO:0008170">
    <property type="term" value="F:N-methyltransferase activity"/>
    <property type="evidence" value="ECO:0007669"/>
    <property type="project" value="InterPro"/>
</dbReference>
<proteinExistence type="inferred from homology"/>
<evidence type="ECO:0000313" key="7">
    <source>
        <dbReference type="Proteomes" id="UP000524246"/>
    </source>
</evidence>
<accession>A0A7X9III5</accession>
<feature type="domain" description="DNA methylase N-4/N-6" evidence="5">
    <location>
        <begin position="73"/>
        <end position="310"/>
    </location>
</feature>
<dbReference type="GO" id="GO:0032259">
    <property type="term" value="P:methylation"/>
    <property type="evidence" value="ECO:0007669"/>
    <property type="project" value="UniProtKB-KW"/>
</dbReference>
<dbReference type="Gene3D" id="3.40.50.150">
    <property type="entry name" value="Vaccinia Virus protein VP39"/>
    <property type="match status" value="1"/>
</dbReference>
<keyword evidence="4" id="KW-0949">S-adenosyl-L-methionine</keyword>
<evidence type="ECO:0000259" key="5">
    <source>
        <dbReference type="Pfam" id="PF01555"/>
    </source>
</evidence>
<keyword evidence="3 6" id="KW-0808">Transferase</keyword>
<gene>
    <name evidence="6" type="ORF">GYA55_02920</name>
</gene>
<evidence type="ECO:0000256" key="2">
    <source>
        <dbReference type="ARBA" id="ARBA00022603"/>
    </source>
</evidence>
<dbReference type="Pfam" id="PF01555">
    <property type="entry name" value="N6_N4_Mtase"/>
    <property type="match status" value="1"/>
</dbReference>
<dbReference type="Proteomes" id="UP000524246">
    <property type="component" value="Unassembled WGS sequence"/>
</dbReference>
<name>A0A7X9III5_9DELT</name>
<dbReference type="InterPro" id="IPR002941">
    <property type="entry name" value="DNA_methylase_N4/N6"/>
</dbReference>
<dbReference type="EMBL" id="JAAZON010000114">
    <property type="protein sequence ID" value="NMC62098.1"/>
    <property type="molecule type" value="Genomic_DNA"/>
</dbReference>
<dbReference type="PROSITE" id="PS00092">
    <property type="entry name" value="N6_MTASE"/>
    <property type="match status" value="1"/>
</dbReference>
<reference evidence="6 7" key="1">
    <citation type="journal article" date="2020" name="Biotechnol. Biofuels">
        <title>New insights from the biogas microbiome by comprehensive genome-resolved metagenomics of nearly 1600 species originating from multiple anaerobic digesters.</title>
        <authorList>
            <person name="Campanaro S."/>
            <person name="Treu L."/>
            <person name="Rodriguez-R L.M."/>
            <person name="Kovalovszki A."/>
            <person name="Ziels R.M."/>
            <person name="Maus I."/>
            <person name="Zhu X."/>
            <person name="Kougias P.G."/>
            <person name="Basile A."/>
            <person name="Luo G."/>
            <person name="Schluter A."/>
            <person name="Konstantinidis K.T."/>
            <person name="Angelidaki I."/>
        </authorList>
    </citation>
    <scope>NUCLEOTIDE SEQUENCE [LARGE SCALE GENOMIC DNA]</scope>
    <source>
        <strain evidence="6">AS27yjCOA_65</strain>
    </source>
</reference>
<evidence type="ECO:0000256" key="3">
    <source>
        <dbReference type="ARBA" id="ARBA00022679"/>
    </source>
</evidence>
<evidence type="ECO:0000313" key="6">
    <source>
        <dbReference type="EMBL" id="NMC62098.1"/>
    </source>
</evidence>
<evidence type="ECO:0000256" key="4">
    <source>
        <dbReference type="ARBA" id="ARBA00022691"/>
    </source>
</evidence>
<dbReference type="InterPro" id="IPR002052">
    <property type="entry name" value="DNA_methylase_N6_adenine_CS"/>
</dbReference>
<dbReference type="InterPro" id="IPR029063">
    <property type="entry name" value="SAM-dependent_MTases_sf"/>
</dbReference>
<dbReference type="SUPFAM" id="SSF53335">
    <property type="entry name" value="S-adenosyl-L-methionine-dependent methyltransferases"/>
    <property type="match status" value="1"/>
</dbReference>
<sequence>MDKKATNKLNKEYENKDFFGESDESTSYTFVPVEAFHEVEEAGDRNSLEVNLLIHAENSHVMSALKRDYGGKIDLIYLDPPFDIGSDISIDLSFGEHSSKSAPKSNLFRAIAYGDHWKEGSESYLEMLQTRLLLCKELLSERGSLYLHCDYRSTAYMRLILEEIFGKKNYINECIWHYKTGGMPEKLGYGRKHDTIHFVVKDPNKAIWHPQKEKSYLGHKYGFKNIEIEKDERGHYTWTNLRDVWIIPALRGNQPEKVDYPTQKPEALLERIILASSDKDSIVADFFCGSGTTGVVAERLGRRWIMCDQGDLAIHTCRKRLLELHSEVKNKNATARHFLILEAQEDETSGNLSKLYTDYKESYIEKVFEVIGASREETGLFQGRLKGNPCYLVDLEKNATKELVLKLEQSLSEMGEETGWCISFNFDEKLTQEFTRNQAIRLIQVPKEFFQQGRKSAPVFYEIPLCKFEVLHQLDDSYDVHIIDYVPAATINGNNRNDNLKQNPSDFIDMWAIDFDYIPGKHFHYDWCDFRSRGKRSLELSSSAHWKYSQAGIFTIAAKIVDVSGVETVSLQQIKING</sequence>
<dbReference type="GO" id="GO:0003677">
    <property type="term" value="F:DNA binding"/>
    <property type="evidence" value="ECO:0007669"/>
    <property type="project" value="InterPro"/>
</dbReference>